<reference evidence="1" key="1">
    <citation type="submission" date="2019-10" db="EMBL/GenBank/DDBJ databases">
        <title>Draft genome sequence of Panacibacter sp. KCS-6.</title>
        <authorList>
            <person name="Yim K.J."/>
        </authorList>
    </citation>
    <scope>NUCLEOTIDE SEQUENCE</scope>
    <source>
        <strain evidence="1">KCS-6</strain>
    </source>
</reference>
<name>A0A8J8JU49_9BACT</name>
<gene>
    <name evidence="1" type="ORF">GD597_14395</name>
</gene>
<sequence length="117" mass="12803">MDTANYTNVLWADSVKNIGTIKTTDTAHIQFHFTNTGNKPLFIITVAPACGCTIASYSKEPVQPGKQGVVNAVYKWNGQIGALRKTIAVSTNTKNERLHTLVFYGEIVKDTTLVTTK</sequence>
<dbReference type="Proteomes" id="UP000598971">
    <property type="component" value="Unassembled WGS sequence"/>
</dbReference>
<dbReference type="PANTHER" id="PTHR37833:SF1">
    <property type="entry name" value="SIGNAL PEPTIDE PROTEIN"/>
    <property type="match status" value="1"/>
</dbReference>
<dbReference type="AlphaFoldDB" id="A0A8J8JU49"/>
<evidence type="ECO:0000313" key="2">
    <source>
        <dbReference type="Proteomes" id="UP000598971"/>
    </source>
</evidence>
<dbReference type="InterPro" id="IPR011467">
    <property type="entry name" value="DUF1573"/>
</dbReference>
<proteinExistence type="predicted"/>
<keyword evidence="2" id="KW-1185">Reference proteome</keyword>
<evidence type="ECO:0000313" key="1">
    <source>
        <dbReference type="EMBL" id="NNV56658.1"/>
    </source>
</evidence>
<dbReference type="Gene3D" id="2.60.40.10">
    <property type="entry name" value="Immunoglobulins"/>
    <property type="match status" value="1"/>
</dbReference>
<organism evidence="1 2">
    <name type="scientific">Limnovirga soli</name>
    <dbReference type="NCBI Taxonomy" id="2656915"/>
    <lineage>
        <taxon>Bacteria</taxon>
        <taxon>Pseudomonadati</taxon>
        <taxon>Bacteroidota</taxon>
        <taxon>Chitinophagia</taxon>
        <taxon>Chitinophagales</taxon>
        <taxon>Chitinophagaceae</taxon>
        <taxon>Limnovirga</taxon>
    </lineage>
</organism>
<protein>
    <submittedName>
        <fullName evidence="1">DUF1573 domain-containing protein</fullName>
    </submittedName>
</protein>
<dbReference type="Pfam" id="PF07610">
    <property type="entry name" value="DUF1573"/>
    <property type="match status" value="1"/>
</dbReference>
<comment type="caution">
    <text evidence="1">The sequence shown here is derived from an EMBL/GenBank/DDBJ whole genome shotgun (WGS) entry which is preliminary data.</text>
</comment>
<dbReference type="InterPro" id="IPR013783">
    <property type="entry name" value="Ig-like_fold"/>
</dbReference>
<accession>A0A8J8JU49</accession>
<dbReference type="PANTHER" id="PTHR37833">
    <property type="entry name" value="LIPOPROTEIN-RELATED"/>
    <property type="match status" value="1"/>
</dbReference>
<dbReference type="EMBL" id="WHPF01000010">
    <property type="protein sequence ID" value="NNV56658.1"/>
    <property type="molecule type" value="Genomic_DNA"/>
</dbReference>